<evidence type="ECO:0000313" key="3">
    <source>
        <dbReference type="EMBL" id="CAE0394006.1"/>
    </source>
</evidence>
<dbReference type="GO" id="GO:0007018">
    <property type="term" value="P:microtubule-based movement"/>
    <property type="evidence" value="ECO:0007669"/>
    <property type="project" value="InterPro"/>
</dbReference>
<feature type="region of interest" description="Disordered" evidence="1">
    <location>
        <begin position="411"/>
        <end position="458"/>
    </location>
</feature>
<evidence type="ECO:0000259" key="2">
    <source>
        <dbReference type="Pfam" id="PF12777"/>
    </source>
</evidence>
<reference evidence="3" key="1">
    <citation type="submission" date="2021-01" db="EMBL/GenBank/DDBJ databases">
        <authorList>
            <person name="Corre E."/>
            <person name="Pelletier E."/>
            <person name="Niang G."/>
            <person name="Scheremetjew M."/>
            <person name="Finn R."/>
            <person name="Kale V."/>
            <person name="Holt S."/>
            <person name="Cochrane G."/>
            <person name="Meng A."/>
            <person name="Brown T."/>
            <person name="Cohen L."/>
        </authorList>
    </citation>
    <scope>NUCLEOTIDE SEQUENCE</scope>
    <source>
        <strain evidence="3">CT5</strain>
    </source>
</reference>
<dbReference type="Pfam" id="PF12777">
    <property type="entry name" value="MT"/>
    <property type="match status" value="1"/>
</dbReference>
<feature type="region of interest" description="Disordered" evidence="1">
    <location>
        <begin position="1"/>
        <end position="39"/>
    </location>
</feature>
<accession>A0A7S3KVB9</accession>
<evidence type="ECO:0000256" key="1">
    <source>
        <dbReference type="SAM" id="MobiDB-lite"/>
    </source>
</evidence>
<name>A0A7S3KVB9_EUPCR</name>
<feature type="compositionally biased region" description="Basic and acidic residues" evidence="1">
    <location>
        <begin position="442"/>
        <end position="458"/>
    </location>
</feature>
<dbReference type="Gene3D" id="1.20.920.60">
    <property type="match status" value="3"/>
</dbReference>
<organism evidence="3">
    <name type="scientific">Euplotes crassus</name>
    <dbReference type="NCBI Taxonomy" id="5936"/>
    <lineage>
        <taxon>Eukaryota</taxon>
        <taxon>Sar</taxon>
        <taxon>Alveolata</taxon>
        <taxon>Ciliophora</taxon>
        <taxon>Intramacronucleata</taxon>
        <taxon>Spirotrichea</taxon>
        <taxon>Hypotrichia</taxon>
        <taxon>Euplotida</taxon>
        <taxon>Euplotidae</taxon>
        <taxon>Moneuplotes</taxon>
    </lineage>
</organism>
<dbReference type="InterPro" id="IPR024743">
    <property type="entry name" value="Dynein_HC_stalk"/>
</dbReference>
<dbReference type="GO" id="GO:0051959">
    <property type="term" value="F:dynein light intermediate chain binding"/>
    <property type="evidence" value="ECO:0007669"/>
    <property type="project" value="InterPro"/>
</dbReference>
<proteinExistence type="predicted"/>
<dbReference type="PANTHER" id="PTHR45703">
    <property type="entry name" value="DYNEIN HEAVY CHAIN"/>
    <property type="match status" value="1"/>
</dbReference>
<feature type="domain" description="Dynein heavy chain coiled coil stalk" evidence="2">
    <location>
        <begin position="76"/>
        <end position="177"/>
    </location>
</feature>
<dbReference type="InterPro" id="IPR026983">
    <property type="entry name" value="DHC"/>
</dbReference>
<dbReference type="AlphaFoldDB" id="A0A7S3KVB9"/>
<sequence>MYKPRAKTAAVSPKNNKREEVKGSSDKPFSRAASVEDSGREINSWENLLTLWSEDTDLTPEKQEEIKKEIDEFSFNLDRKQITEMKSLAKPPAAVLAVMQGVCTAFGLKNTTWMQGQKLLKDPRAAIESIINFDKDKIGYYTCKKIYSFIHNLSQEKVKSVSLAAVGLFCWLKMLIQCRAYIAVTNNEPVPAPKKSSHKRRSVMTSTRTRFSVTKASSPFVEEKVTMRTPVKSPFAKLKKGRTSSPSGMKALAKPAKITNWEDLIFDVDKEEYAKASNKKNFLEEIFMFTNKFVEEITPAQIKEMIHLRQPHNVLKKVASGLVIAFGVRDLSWGNVQSFFKGTNVLRDMMDYDNDIIEFKTCKRIHRKVNDLDLKQVMNVSNTALSFYSWLRCIVYHRVYLALHSKELVPATKASPEKKNPTEEGETDPNIESSLKSADPFEVAKEEEKVQSDVRNEDNSNEKWKDLYLLDPEQEDMTLEQFVATKEFLKQDRSAILNKKDIAEITSMKNPPTVVQQVLRGLMVAFGHLGSYGEGRHAWKSPMWFIDQKSFFKLISEFDVDHIEHRTCQKIHSYINSLTEQTTSEASTGTLRIYIWLKHLLNYRVYLALSNEESSTCA</sequence>
<dbReference type="GO" id="GO:0030286">
    <property type="term" value="C:dynein complex"/>
    <property type="evidence" value="ECO:0007669"/>
    <property type="project" value="InterPro"/>
</dbReference>
<dbReference type="PANTHER" id="PTHR45703:SF22">
    <property type="entry name" value="DYNEIN CYTOPLASMIC 2 HEAVY CHAIN 1"/>
    <property type="match status" value="1"/>
</dbReference>
<dbReference type="EMBL" id="HBIK01040306">
    <property type="protein sequence ID" value="CAE0394006.1"/>
    <property type="molecule type" value="Transcribed_RNA"/>
</dbReference>
<protein>
    <recommendedName>
        <fullName evidence="2">Dynein heavy chain coiled coil stalk domain-containing protein</fullName>
    </recommendedName>
</protein>
<gene>
    <name evidence="3" type="ORF">ECRA1380_LOCUS18986</name>
</gene>
<dbReference type="GO" id="GO:0045505">
    <property type="term" value="F:dynein intermediate chain binding"/>
    <property type="evidence" value="ECO:0007669"/>
    <property type="project" value="InterPro"/>
</dbReference>
<feature type="compositionally biased region" description="Basic and acidic residues" evidence="1">
    <location>
        <begin position="16"/>
        <end position="29"/>
    </location>
</feature>